<comment type="similarity">
    <text evidence="2 6">Belongs to the glycosyltransferase 92 family.</text>
</comment>
<protein>
    <recommendedName>
        <fullName evidence="6">Glycosyltransferase family 92 protein</fullName>
        <ecNumber evidence="6">2.4.1.-</ecNumber>
    </recommendedName>
</protein>
<reference evidence="7" key="1">
    <citation type="submission" date="2014-07" db="EMBL/GenBank/DDBJ databases">
        <authorList>
            <person name="Martin A.A"/>
            <person name="De Silva N."/>
        </authorList>
    </citation>
    <scope>NUCLEOTIDE SEQUENCE</scope>
</reference>
<dbReference type="Pfam" id="PF01697">
    <property type="entry name" value="Glyco_transf_92"/>
    <property type="match status" value="1"/>
</dbReference>
<evidence type="ECO:0000256" key="6">
    <source>
        <dbReference type="RuleBase" id="RU366017"/>
    </source>
</evidence>
<evidence type="ECO:0000256" key="5">
    <source>
        <dbReference type="ARBA" id="ARBA00023136"/>
    </source>
</evidence>
<evidence type="ECO:0000256" key="4">
    <source>
        <dbReference type="ARBA" id="ARBA00022679"/>
    </source>
</evidence>
<evidence type="ECO:0000256" key="3">
    <source>
        <dbReference type="ARBA" id="ARBA00022676"/>
    </source>
</evidence>
<accession>A0A0K0ETT7</accession>
<keyword evidence="7" id="KW-1185">Reference proteome</keyword>
<reference evidence="8" key="2">
    <citation type="submission" date="2015-08" db="UniProtKB">
        <authorList>
            <consortium name="WormBaseParasite"/>
        </authorList>
    </citation>
    <scope>IDENTIFICATION</scope>
</reference>
<name>A0A0K0ETT7_STRVS</name>
<dbReference type="WBParaSite" id="SVE_0000120250.1">
    <property type="protein sequence ID" value="SVE_0000120250.1"/>
    <property type="gene ID" value="SVE_0000120250"/>
</dbReference>
<dbReference type="InterPro" id="IPR008166">
    <property type="entry name" value="Glyco_transf_92"/>
</dbReference>
<evidence type="ECO:0000313" key="8">
    <source>
        <dbReference type="WBParaSite" id="SVE_0000120250.1"/>
    </source>
</evidence>
<evidence type="ECO:0000313" key="7">
    <source>
        <dbReference type="Proteomes" id="UP000035680"/>
    </source>
</evidence>
<dbReference type="GO" id="GO:0016020">
    <property type="term" value="C:membrane"/>
    <property type="evidence" value="ECO:0007669"/>
    <property type="project" value="UniProtKB-SubCell"/>
</dbReference>
<dbReference type="GO" id="GO:0016757">
    <property type="term" value="F:glycosyltransferase activity"/>
    <property type="evidence" value="ECO:0007669"/>
    <property type="project" value="UniProtKB-UniRule"/>
</dbReference>
<dbReference type="Proteomes" id="UP000035680">
    <property type="component" value="Unassembled WGS sequence"/>
</dbReference>
<keyword evidence="4 6" id="KW-0808">Transferase</keyword>
<keyword evidence="5" id="KW-0472">Membrane</keyword>
<evidence type="ECO:0000256" key="1">
    <source>
        <dbReference type="ARBA" id="ARBA00004167"/>
    </source>
</evidence>
<dbReference type="EC" id="2.4.1.-" evidence="6"/>
<dbReference type="AlphaFoldDB" id="A0A0K0ETT7"/>
<proteinExistence type="inferred from homology"/>
<evidence type="ECO:0000256" key="2">
    <source>
        <dbReference type="ARBA" id="ARBA00007647"/>
    </source>
</evidence>
<keyword evidence="3 6" id="KW-0328">Glycosyltransferase</keyword>
<organism evidence="7 8">
    <name type="scientific">Strongyloides venezuelensis</name>
    <name type="common">Threadworm</name>
    <dbReference type="NCBI Taxonomy" id="75913"/>
    <lineage>
        <taxon>Eukaryota</taxon>
        <taxon>Metazoa</taxon>
        <taxon>Ecdysozoa</taxon>
        <taxon>Nematoda</taxon>
        <taxon>Chromadorea</taxon>
        <taxon>Rhabditida</taxon>
        <taxon>Tylenchina</taxon>
        <taxon>Panagrolaimomorpha</taxon>
        <taxon>Strongyloidoidea</taxon>
        <taxon>Strongyloididae</taxon>
        <taxon>Strongyloides</taxon>
    </lineage>
</organism>
<sequence>LIIINFQIIEKETSPNIKEYFIYGFGFGKSTKCEWNSYHISFPIPSNIVNDISNVTIFNLHTLTKHYVKIKRLFNKKKNKDDFTIYVMILLKYYPSNGIVTLIPYKSLPKSDIANPNKSIYRYGHLAAINICLHRRYSKYSTVLDVDEFLFINNIIVYSDKTFFEHIYDLLK</sequence>
<comment type="subcellular location">
    <subcellularLocation>
        <location evidence="1">Membrane</location>
        <topology evidence="1">Single-pass membrane protein</topology>
    </subcellularLocation>
</comment>